<proteinExistence type="predicted"/>
<dbReference type="GO" id="GO:0140662">
    <property type="term" value="F:ATP-dependent protein folding chaperone"/>
    <property type="evidence" value="ECO:0007669"/>
    <property type="project" value="InterPro"/>
</dbReference>
<sequence>MGAQPGIAGIDFGTSNSVVALAGADGPTRFATHALLGDSTTSFRSLLFFDLEEQRPRQPVDYSAGPEGIEAYLEALGEGRLIQSFKTHLSSTRLGRTRVGPHALDLDALLRLFLERLRERGEASLGAPLTRAVFGRPVCFAGAEDEAANAHAEARLRAAAQAAGIEELHVELEPIAAAYHYEAKLDSDELAMIADFGAGTTDFCVMHIGPSRRDAAGLDSRSADVLATGGVGVAGDNLDAALIQHVVAPALGKGGHYREFGKTLAIPPSYYHKLSRWHQLSFLRTERTRQDLERLHQLADEPEAIEALMMIIEDNQGFHLHKSVEATKIALSQGERARFHFEHDGFEVAREVSRADFEGWIAEDVAAMVACLDQTLAKIGLTPEDIDRVFMTGGTAFVPCVRREFAARFGVDKLGHGDELSSIAAGLAACGARL</sequence>
<keyword evidence="2" id="KW-0067">ATP-binding</keyword>
<dbReference type="Proteomes" id="UP000005801">
    <property type="component" value="Unassembled WGS sequence"/>
</dbReference>
<dbReference type="PANTHER" id="PTHR42749:SF1">
    <property type="entry name" value="CELL SHAPE-DETERMINING PROTEIN MREB"/>
    <property type="match status" value="1"/>
</dbReference>
<dbReference type="InterPro" id="IPR013126">
    <property type="entry name" value="Hsp_70_fam"/>
</dbReference>
<organism evidence="3 4">
    <name type="scientific">Plesiocystis pacifica SIR-1</name>
    <dbReference type="NCBI Taxonomy" id="391625"/>
    <lineage>
        <taxon>Bacteria</taxon>
        <taxon>Pseudomonadati</taxon>
        <taxon>Myxococcota</taxon>
        <taxon>Polyangia</taxon>
        <taxon>Nannocystales</taxon>
        <taxon>Nannocystaceae</taxon>
        <taxon>Plesiocystis</taxon>
    </lineage>
</organism>
<dbReference type="EMBL" id="ABCS01000014">
    <property type="protein sequence ID" value="EDM80080.1"/>
    <property type="molecule type" value="Genomic_DNA"/>
</dbReference>
<keyword evidence="4" id="KW-1185">Reference proteome</keyword>
<dbReference type="OrthoDB" id="9807934at2"/>
<comment type="caution">
    <text evidence="3">The sequence shown here is derived from an EMBL/GenBank/DDBJ whole genome shotgun (WGS) entry which is preliminary data.</text>
</comment>
<dbReference type="SUPFAM" id="SSF53067">
    <property type="entry name" value="Actin-like ATPase domain"/>
    <property type="match status" value="2"/>
</dbReference>
<evidence type="ECO:0000313" key="4">
    <source>
        <dbReference type="Proteomes" id="UP000005801"/>
    </source>
</evidence>
<reference evidence="3 4" key="1">
    <citation type="submission" date="2007-06" db="EMBL/GenBank/DDBJ databases">
        <authorList>
            <person name="Shimkets L."/>
            <person name="Ferriera S."/>
            <person name="Johnson J."/>
            <person name="Kravitz S."/>
            <person name="Beeson K."/>
            <person name="Sutton G."/>
            <person name="Rogers Y.-H."/>
            <person name="Friedman R."/>
            <person name="Frazier M."/>
            <person name="Venter J.C."/>
        </authorList>
    </citation>
    <scope>NUCLEOTIDE SEQUENCE [LARGE SCALE GENOMIC DNA]</scope>
    <source>
        <strain evidence="3 4">SIR-1</strain>
    </source>
</reference>
<dbReference type="Gene3D" id="3.30.420.40">
    <property type="match status" value="2"/>
</dbReference>
<evidence type="ECO:0000256" key="2">
    <source>
        <dbReference type="ARBA" id="ARBA00022840"/>
    </source>
</evidence>
<gene>
    <name evidence="3" type="ORF">PPSIR1_20674</name>
</gene>
<accession>A6G2B1</accession>
<dbReference type="STRING" id="391625.PPSIR1_20674"/>
<dbReference type="eggNOG" id="COG0443">
    <property type="taxonomic scope" value="Bacteria"/>
</dbReference>
<dbReference type="AlphaFoldDB" id="A6G2B1"/>
<dbReference type="Pfam" id="PF00012">
    <property type="entry name" value="HSP70"/>
    <property type="match status" value="2"/>
</dbReference>
<keyword evidence="1" id="KW-0547">Nucleotide-binding</keyword>
<evidence type="ECO:0000313" key="3">
    <source>
        <dbReference type="EMBL" id="EDM80080.1"/>
    </source>
</evidence>
<evidence type="ECO:0000256" key="1">
    <source>
        <dbReference type="ARBA" id="ARBA00022741"/>
    </source>
</evidence>
<dbReference type="InterPro" id="IPR043129">
    <property type="entry name" value="ATPase_NBD"/>
</dbReference>
<dbReference type="Gene3D" id="3.90.640.10">
    <property type="entry name" value="Actin, Chain A, domain 4"/>
    <property type="match status" value="1"/>
</dbReference>
<name>A6G2B1_9BACT</name>
<dbReference type="GO" id="GO:0005524">
    <property type="term" value="F:ATP binding"/>
    <property type="evidence" value="ECO:0007669"/>
    <property type="project" value="UniProtKB-KW"/>
</dbReference>
<dbReference type="PANTHER" id="PTHR42749">
    <property type="entry name" value="CELL SHAPE-DETERMINING PROTEIN MREB"/>
    <property type="match status" value="1"/>
</dbReference>
<dbReference type="RefSeq" id="WP_006970860.1">
    <property type="nucleotide sequence ID" value="NZ_ABCS01000014.1"/>
</dbReference>
<protein>
    <submittedName>
        <fullName evidence="3">Uncharacterized protein</fullName>
    </submittedName>
</protein>